<feature type="domain" description="PAC" evidence="1">
    <location>
        <begin position="82"/>
        <end position="133"/>
    </location>
</feature>
<evidence type="ECO:0000259" key="3">
    <source>
        <dbReference type="PROSITE" id="PS50887"/>
    </source>
</evidence>
<dbReference type="SMART" id="SM00052">
    <property type="entry name" value="EAL"/>
    <property type="match status" value="1"/>
</dbReference>
<dbReference type="Gene3D" id="3.20.20.450">
    <property type="entry name" value="EAL domain"/>
    <property type="match status" value="1"/>
</dbReference>
<evidence type="ECO:0000259" key="2">
    <source>
        <dbReference type="PROSITE" id="PS50883"/>
    </source>
</evidence>
<dbReference type="InterPro" id="IPR000700">
    <property type="entry name" value="PAS-assoc_C"/>
</dbReference>
<evidence type="ECO:0000259" key="1">
    <source>
        <dbReference type="PROSITE" id="PS50113"/>
    </source>
</evidence>
<dbReference type="Proteomes" id="UP000282076">
    <property type="component" value="Unassembled WGS sequence"/>
</dbReference>
<dbReference type="OrthoDB" id="9759607at2"/>
<name>A0A494XNU3_9BACL</name>
<dbReference type="InterPro" id="IPR052155">
    <property type="entry name" value="Biofilm_reg_signaling"/>
</dbReference>
<dbReference type="CDD" id="cd01949">
    <property type="entry name" value="GGDEF"/>
    <property type="match status" value="1"/>
</dbReference>
<protein>
    <submittedName>
        <fullName evidence="4">Phosphodiesterase</fullName>
    </submittedName>
</protein>
<dbReference type="SUPFAM" id="SSF55785">
    <property type="entry name" value="PYP-like sensor domain (PAS domain)"/>
    <property type="match status" value="1"/>
</dbReference>
<keyword evidence="5" id="KW-1185">Reference proteome</keyword>
<proteinExistence type="predicted"/>
<dbReference type="SMART" id="SM00267">
    <property type="entry name" value="GGDEF"/>
    <property type="match status" value="1"/>
</dbReference>
<dbReference type="InterPro" id="IPR001633">
    <property type="entry name" value="EAL_dom"/>
</dbReference>
<evidence type="ECO:0000313" key="4">
    <source>
        <dbReference type="EMBL" id="RKP51452.1"/>
    </source>
</evidence>
<feature type="domain" description="EAL" evidence="2">
    <location>
        <begin position="295"/>
        <end position="544"/>
    </location>
</feature>
<dbReference type="InterPro" id="IPR035965">
    <property type="entry name" value="PAS-like_dom_sf"/>
</dbReference>
<dbReference type="Gene3D" id="3.30.450.20">
    <property type="entry name" value="PAS domain"/>
    <property type="match status" value="1"/>
</dbReference>
<dbReference type="NCBIfam" id="TIGR00254">
    <property type="entry name" value="GGDEF"/>
    <property type="match status" value="1"/>
</dbReference>
<dbReference type="InterPro" id="IPR035919">
    <property type="entry name" value="EAL_sf"/>
</dbReference>
<dbReference type="NCBIfam" id="TIGR00229">
    <property type="entry name" value="sensory_box"/>
    <property type="match status" value="1"/>
</dbReference>
<dbReference type="InterPro" id="IPR013656">
    <property type="entry name" value="PAS_4"/>
</dbReference>
<dbReference type="SUPFAM" id="SSF141868">
    <property type="entry name" value="EAL domain-like"/>
    <property type="match status" value="1"/>
</dbReference>
<dbReference type="Pfam" id="PF08448">
    <property type="entry name" value="PAS_4"/>
    <property type="match status" value="1"/>
</dbReference>
<dbReference type="PROSITE" id="PS50113">
    <property type="entry name" value="PAC"/>
    <property type="match status" value="1"/>
</dbReference>
<reference evidence="4 5" key="1">
    <citation type="submission" date="2018-10" db="EMBL/GenBank/DDBJ databases">
        <title>Cohnella sp. M2MS4P-1, whole genome shotgun sequence.</title>
        <authorList>
            <person name="Tuo L."/>
        </authorList>
    </citation>
    <scope>NUCLEOTIDE SEQUENCE [LARGE SCALE GENOMIC DNA]</scope>
    <source>
        <strain evidence="4 5">M2MS4P-1</strain>
    </source>
</reference>
<dbReference type="AlphaFoldDB" id="A0A494XNU3"/>
<dbReference type="PANTHER" id="PTHR44757:SF2">
    <property type="entry name" value="BIOFILM ARCHITECTURE MAINTENANCE PROTEIN MBAA"/>
    <property type="match status" value="1"/>
</dbReference>
<evidence type="ECO:0000313" key="5">
    <source>
        <dbReference type="Proteomes" id="UP000282076"/>
    </source>
</evidence>
<dbReference type="SUPFAM" id="SSF55073">
    <property type="entry name" value="Nucleotide cyclase"/>
    <property type="match status" value="1"/>
</dbReference>
<dbReference type="CDD" id="cd00130">
    <property type="entry name" value="PAS"/>
    <property type="match status" value="1"/>
</dbReference>
<dbReference type="PROSITE" id="PS50883">
    <property type="entry name" value="EAL"/>
    <property type="match status" value="1"/>
</dbReference>
<gene>
    <name evidence="4" type="ORF">D7Z26_16815</name>
</gene>
<organism evidence="4 5">
    <name type="scientific">Cohnella endophytica</name>
    <dbReference type="NCBI Taxonomy" id="2419778"/>
    <lineage>
        <taxon>Bacteria</taxon>
        <taxon>Bacillati</taxon>
        <taxon>Bacillota</taxon>
        <taxon>Bacilli</taxon>
        <taxon>Bacillales</taxon>
        <taxon>Paenibacillaceae</taxon>
        <taxon>Cohnella</taxon>
    </lineage>
</organism>
<dbReference type="InterPro" id="IPR043128">
    <property type="entry name" value="Rev_trsase/Diguanyl_cyclase"/>
</dbReference>
<dbReference type="RefSeq" id="WP_120978151.1">
    <property type="nucleotide sequence ID" value="NZ_RBZM01000007.1"/>
</dbReference>
<dbReference type="PROSITE" id="PS50887">
    <property type="entry name" value="GGDEF"/>
    <property type="match status" value="1"/>
</dbReference>
<sequence length="544" mass="62200">MQNASKLPFMLPLMLDEIEDSIFVMKVDDGQFKYYYVNHAATEFSGITMDEVGRTFYEVNTLEMANYLQQKYSRVLTERQTNRYEEGFLLPSGKVSGESILNPIFDEHGNVEFVFSVTRDTSERQKYEHKLRELAYLDDLTQLYNRRYLLECVASPVSLFLIDMDFFKNINDTFGHDAGDAVLVEVAKRLIRNLGSDHILVRLGGDEFIVVSTEEGRSPAFTVDKINEAFEAPFTVKDRTMNLSVSIGVAVRSEEEAELQMLLKQADIALYRAKGDGRKRHHVYEENSKYDHVENFIHELELSHAVDRGELALHYQLIYCPISNTTVGAEALLRWNRTDHDVVPPSAFIPVAEATGLIVPIGYWVIRQASQDWHQFRNKYGSSFKVSVNISKIQLIEPDFVDRLIRILENENVTPQAMELEITESIVIHDVRDVQEKLKQLRAAGFTIALDDFGTGYSSLSMLTLLPIDKLKIDRSFIQNRNESLLSAMMLIAKALDLLVIAEGVENASQFDMLKAMNCWGLQGYYINRPIELSQLPDISYKRV</sequence>
<comment type="caution">
    <text evidence="4">The sequence shown here is derived from an EMBL/GenBank/DDBJ whole genome shotgun (WGS) entry which is preliminary data.</text>
</comment>
<dbReference type="CDD" id="cd01948">
    <property type="entry name" value="EAL"/>
    <property type="match status" value="1"/>
</dbReference>
<dbReference type="Gene3D" id="3.30.70.270">
    <property type="match status" value="1"/>
</dbReference>
<accession>A0A494XNU3</accession>
<dbReference type="PANTHER" id="PTHR44757">
    <property type="entry name" value="DIGUANYLATE CYCLASE DGCP"/>
    <property type="match status" value="1"/>
</dbReference>
<dbReference type="Pfam" id="PF00563">
    <property type="entry name" value="EAL"/>
    <property type="match status" value="1"/>
</dbReference>
<feature type="domain" description="GGDEF" evidence="3">
    <location>
        <begin position="155"/>
        <end position="286"/>
    </location>
</feature>
<dbReference type="Pfam" id="PF00990">
    <property type="entry name" value="GGDEF"/>
    <property type="match status" value="1"/>
</dbReference>
<dbReference type="EMBL" id="RBZM01000007">
    <property type="protein sequence ID" value="RKP51452.1"/>
    <property type="molecule type" value="Genomic_DNA"/>
</dbReference>
<dbReference type="InterPro" id="IPR029787">
    <property type="entry name" value="Nucleotide_cyclase"/>
</dbReference>
<dbReference type="InterPro" id="IPR000014">
    <property type="entry name" value="PAS"/>
</dbReference>
<dbReference type="InterPro" id="IPR000160">
    <property type="entry name" value="GGDEF_dom"/>
</dbReference>